<organism evidence="1 2">
    <name type="scientific">Niastella populi</name>
    <dbReference type="NCBI Taxonomy" id="550983"/>
    <lineage>
        <taxon>Bacteria</taxon>
        <taxon>Pseudomonadati</taxon>
        <taxon>Bacteroidota</taxon>
        <taxon>Chitinophagia</taxon>
        <taxon>Chitinophagales</taxon>
        <taxon>Chitinophagaceae</taxon>
        <taxon>Niastella</taxon>
    </lineage>
</organism>
<evidence type="ECO:0000313" key="2">
    <source>
        <dbReference type="Proteomes" id="UP000192276"/>
    </source>
</evidence>
<gene>
    <name evidence="1" type="ORF">A4R26_31505</name>
</gene>
<dbReference type="AlphaFoldDB" id="A0A1V9EPC6"/>
<keyword evidence="2" id="KW-1185">Reference proteome</keyword>
<protein>
    <submittedName>
        <fullName evidence="1">Uncharacterized protein</fullName>
    </submittedName>
</protein>
<sequence length="85" mass="9850">MGRVLGFESLYVNLIISKLKCKQLFVFILVCGNRNFPDNNHKTLNSSRLQNNIFDQLCQYPYIYYLPHLINPAHYLLPNGAASIF</sequence>
<dbReference type="EMBL" id="LWBP01000235">
    <property type="protein sequence ID" value="OQP47980.1"/>
    <property type="molecule type" value="Genomic_DNA"/>
</dbReference>
<dbReference type="STRING" id="550983.A4R26_31505"/>
<evidence type="ECO:0000313" key="1">
    <source>
        <dbReference type="EMBL" id="OQP47980.1"/>
    </source>
</evidence>
<proteinExistence type="predicted"/>
<accession>A0A1V9EPC6</accession>
<comment type="caution">
    <text evidence="1">The sequence shown here is derived from an EMBL/GenBank/DDBJ whole genome shotgun (WGS) entry which is preliminary data.</text>
</comment>
<reference evidence="2" key="1">
    <citation type="submission" date="2016-04" db="EMBL/GenBank/DDBJ databases">
        <authorList>
            <person name="Chen L."/>
            <person name="Zhuang W."/>
            <person name="Wang G."/>
        </authorList>
    </citation>
    <scope>NUCLEOTIDE SEQUENCE [LARGE SCALE GENOMIC DNA]</scope>
    <source>
        <strain evidence="2">208</strain>
    </source>
</reference>
<name>A0A1V9EPC6_9BACT</name>
<dbReference type="Proteomes" id="UP000192276">
    <property type="component" value="Unassembled WGS sequence"/>
</dbReference>